<accession>A0A939DC63</accession>
<feature type="signal peptide" evidence="5">
    <location>
        <begin position="1"/>
        <end position="31"/>
    </location>
</feature>
<feature type="domain" description="Sulfatase N-terminal" evidence="6">
    <location>
        <begin position="36"/>
        <end position="438"/>
    </location>
</feature>
<dbReference type="PANTHER" id="PTHR42693:SF33">
    <property type="entry name" value="ARYLSULFATASE"/>
    <property type="match status" value="1"/>
</dbReference>
<dbReference type="AlphaFoldDB" id="A0A939DC63"/>
<evidence type="ECO:0000256" key="1">
    <source>
        <dbReference type="ARBA" id="ARBA00008779"/>
    </source>
</evidence>
<keyword evidence="2" id="KW-0479">Metal-binding</keyword>
<evidence type="ECO:0000259" key="6">
    <source>
        <dbReference type="Pfam" id="PF00884"/>
    </source>
</evidence>
<feature type="chain" id="PRO_5037350639" evidence="5">
    <location>
        <begin position="32"/>
        <end position="554"/>
    </location>
</feature>
<evidence type="ECO:0000256" key="4">
    <source>
        <dbReference type="ARBA" id="ARBA00022837"/>
    </source>
</evidence>
<evidence type="ECO:0000256" key="5">
    <source>
        <dbReference type="SAM" id="SignalP"/>
    </source>
</evidence>
<dbReference type="Proteomes" id="UP000664303">
    <property type="component" value="Unassembled WGS sequence"/>
</dbReference>
<dbReference type="InterPro" id="IPR000917">
    <property type="entry name" value="Sulfatase_N"/>
</dbReference>
<dbReference type="SUPFAM" id="SSF53649">
    <property type="entry name" value="Alkaline phosphatase-like"/>
    <property type="match status" value="1"/>
</dbReference>
<dbReference type="RefSeq" id="WP_206558982.1">
    <property type="nucleotide sequence ID" value="NZ_JAFKCZ010000002.1"/>
</dbReference>
<keyword evidence="4" id="KW-0106">Calcium</keyword>
<dbReference type="Gene3D" id="3.40.720.10">
    <property type="entry name" value="Alkaline Phosphatase, subunit A"/>
    <property type="match status" value="1"/>
</dbReference>
<dbReference type="InterPro" id="IPR024607">
    <property type="entry name" value="Sulfatase_CS"/>
</dbReference>
<reference evidence="7" key="1">
    <citation type="submission" date="2021-02" db="EMBL/GenBank/DDBJ databases">
        <title>PHA producing bacteria isolated from coastal sediment in Guangdong, Shenzhen.</title>
        <authorList>
            <person name="Zheng W."/>
            <person name="Yu S."/>
            <person name="Huang Y."/>
        </authorList>
    </citation>
    <scope>NUCLEOTIDE SEQUENCE</scope>
    <source>
        <strain evidence="7">TN14-10</strain>
    </source>
</reference>
<dbReference type="PANTHER" id="PTHR42693">
    <property type="entry name" value="ARYLSULFATASE FAMILY MEMBER"/>
    <property type="match status" value="1"/>
</dbReference>
<dbReference type="GO" id="GO:0046872">
    <property type="term" value="F:metal ion binding"/>
    <property type="evidence" value="ECO:0007669"/>
    <property type="project" value="UniProtKB-KW"/>
</dbReference>
<evidence type="ECO:0000313" key="8">
    <source>
        <dbReference type="Proteomes" id="UP000664303"/>
    </source>
</evidence>
<sequence length="554" mass="60761">MSVLPFTAARRAACRALACILGCVGISLAAAADERPNFLLILADDMGFSDVGAFGGEIATPHLDQLAASGLRMSNFHATPTCSPTRAELLTGVDHHLAGLANMAELITDAQRGKPGYLGYLDEGVLTVAERLSAAGYRTVMSGKWHLGKQAQQDPHRRGFESAFALLEGGHNHFGKPGMPPASLGGANYTENGEPVGIPEQFYSSDYFTDKLLAFLDEGDGRPFFAYLPFTAPHWPLHAPAANTAKYRGRYDAGWEVLRAQRVAKQAELGLLAANAPVQSPQTLRDWDSLGPDQQREQARKMEIYAGMVDRMDWNIGRVVDYLKQTGQFDNTVIIFLSDNGAAPDTLENMARKVPDFPPIDPGAVKDWGGPDSLLSYGPNWAQAATAPRRLYKSVVAEGGLISPLIIHYGGWPRGGEISNTFANARDIAPTLLEMAGVQVAEASGDRLVVRGRSMLPYLAGERQRVHGADDVFGWELFGQRAIRKNQWKLMFVSSPNGSGEWALYNLDEDPGETLDLSRRHPDVFNELLSWWEEYQRRMQIVLEEQVVSPYTAM</sequence>
<dbReference type="PROSITE" id="PS00523">
    <property type="entry name" value="SULFATASE_1"/>
    <property type="match status" value="1"/>
</dbReference>
<protein>
    <submittedName>
        <fullName evidence="7">Arylsulfatase</fullName>
    </submittedName>
</protein>
<dbReference type="InterPro" id="IPR017850">
    <property type="entry name" value="Alkaline_phosphatase_core_sf"/>
</dbReference>
<dbReference type="Pfam" id="PF00884">
    <property type="entry name" value="Sulfatase"/>
    <property type="match status" value="1"/>
</dbReference>
<organism evidence="7 8">
    <name type="scientific">Parahaliea mediterranea</name>
    <dbReference type="NCBI Taxonomy" id="651086"/>
    <lineage>
        <taxon>Bacteria</taxon>
        <taxon>Pseudomonadati</taxon>
        <taxon>Pseudomonadota</taxon>
        <taxon>Gammaproteobacteria</taxon>
        <taxon>Cellvibrionales</taxon>
        <taxon>Halieaceae</taxon>
        <taxon>Parahaliea</taxon>
    </lineage>
</organism>
<gene>
    <name evidence="7" type="ORF">JYP50_02955</name>
</gene>
<proteinExistence type="inferred from homology"/>
<comment type="similarity">
    <text evidence="1">Belongs to the sulfatase family.</text>
</comment>
<dbReference type="Gene3D" id="3.30.1120.10">
    <property type="match status" value="1"/>
</dbReference>
<keyword evidence="5" id="KW-0732">Signal</keyword>
<evidence type="ECO:0000256" key="3">
    <source>
        <dbReference type="ARBA" id="ARBA00022801"/>
    </source>
</evidence>
<dbReference type="EMBL" id="JAFKCZ010000002">
    <property type="protein sequence ID" value="MBN7795533.1"/>
    <property type="molecule type" value="Genomic_DNA"/>
</dbReference>
<keyword evidence="3" id="KW-0378">Hydrolase</keyword>
<evidence type="ECO:0000313" key="7">
    <source>
        <dbReference type="EMBL" id="MBN7795533.1"/>
    </source>
</evidence>
<dbReference type="InterPro" id="IPR050738">
    <property type="entry name" value="Sulfatase"/>
</dbReference>
<dbReference type="PROSITE" id="PS00149">
    <property type="entry name" value="SULFATASE_2"/>
    <property type="match status" value="1"/>
</dbReference>
<dbReference type="CDD" id="cd16025">
    <property type="entry name" value="PAS_like"/>
    <property type="match status" value="1"/>
</dbReference>
<evidence type="ECO:0000256" key="2">
    <source>
        <dbReference type="ARBA" id="ARBA00022723"/>
    </source>
</evidence>
<dbReference type="GO" id="GO:0004065">
    <property type="term" value="F:arylsulfatase activity"/>
    <property type="evidence" value="ECO:0007669"/>
    <property type="project" value="TreeGrafter"/>
</dbReference>
<keyword evidence="8" id="KW-1185">Reference proteome</keyword>
<name>A0A939DC63_9GAMM</name>
<comment type="caution">
    <text evidence="7">The sequence shown here is derived from an EMBL/GenBank/DDBJ whole genome shotgun (WGS) entry which is preliminary data.</text>
</comment>